<dbReference type="InterPro" id="IPR038765">
    <property type="entry name" value="Papain-like_cys_pep_sf"/>
</dbReference>
<dbReference type="InterPro" id="IPR021878">
    <property type="entry name" value="TgpA_N"/>
</dbReference>
<dbReference type="InterPro" id="IPR052901">
    <property type="entry name" value="Bact_TGase-like"/>
</dbReference>
<organism evidence="3 4">
    <name type="scientific">Geomonas anaerohicana</name>
    <dbReference type="NCBI Taxonomy" id="2798583"/>
    <lineage>
        <taxon>Bacteria</taxon>
        <taxon>Pseudomonadati</taxon>
        <taxon>Thermodesulfobacteriota</taxon>
        <taxon>Desulfuromonadia</taxon>
        <taxon>Geobacterales</taxon>
        <taxon>Geobacteraceae</taxon>
        <taxon>Geomonas</taxon>
    </lineage>
</organism>
<feature type="transmembrane region" description="Helical" evidence="1">
    <location>
        <begin position="76"/>
        <end position="95"/>
    </location>
</feature>
<evidence type="ECO:0000259" key="2">
    <source>
        <dbReference type="SMART" id="SM00460"/>
    </source>
</evidence>
<dbReference type="Gene3D" id="3.10.620.30">
    <property type="match status" value="1"/>
</dbReference>
<keyword evidence="1" id="KW-0812">Transmembrane</keyword>
<proteinExistence type="predicted"/>
<feature type="transmembrane region" description="Helical" evidence="1">
    <location>
        <begin position="7"/>
        <end position="23"/>
    </location>
</feature>
<keyword evidence="1" id="KW-1133">Transmembrane helix</keyword>
<keyword evidence="4" id="KW-1185">Reference proteome</keyword>
<comment type="caution">
    <text evidence="3">The sequence shown here is derived from an EMBL/GenBank/DDBJ whole genome shotgun (WGS) entry which is preliminary data.</text>
</comment>
<evidence type="ECO:0000256" key="1">
    <source>
        <dbReference type="SAM" id="Phobius"/>
    </source>
</evidence>
<sequence>MVRVDLLLSGLTACIALIGYLPLQAYLDPFARFFFPAALLLAACLQVKGRALPPRVLTPASILLFFYLAAQFSLSRLVPVTSDLLVVFLGVRLLGERIGRNYLQAFALSLFCLAASSLYEISAVFLVYLFSLLLMVAVALVLLTFHAQDAAAVLPAREAKKVLTVAALMPVASLPMLLFLFFFLPRTQYPIWNFMNAPAGKKTGLSDTVQPGTAQAVSEVRGAVLRAVSPKVPEQQLYWRAVVLNAFKNDAWVREPAPHDAPAVIRGDAVLQEIYPERTATQYLPALNVPRAITDLRNDGSIDGVFVSRRPLDKKVRYLAESVLADTLQVRRIDRGFYLRLPERVSERMRAEGVALARSGRNSVEKMAALEGFFRGQRLTYANTGLPVGGDPLDSFLFDKKRGNCEYFASCYAILLRLAGVPSRLVGGYRGGTYNDVGGYYLVTEDMAHVWVEAYLDGVGWRTVDPSAWALGRVRSRQARGLAMYADTLGFYWDKAVVTYDLDKQLALVRNAGSKARDLRLPTWFGKAMLLALPVLAGTVALFFWRKQRPPTVEARLLRRMLRLLAKRYPGEIKGDEGIFELSERLNDRHLTRFVALYGSAVYRDRPLTRAEAAALEDIVREASQDRP</sequence>
<dbReference type="Proteomes" id="UP000614714">
    <property type="component" value="Unassembled WGS sequence"/>
</dbReference>
<reference evidence="3 4" key="1">
    <citation type="submission" date="2020-12" db="EMBL/GenBank/DDBJ databases">
        <title>Geomonas sp. Red421, isolated from paddy soil.</title>
        <authorList>
            <person name="Xu Z."/>
            <person name="Zhang Z."/>
            <person name="Masuda Y."/>
            <person name="Itoh H."/>
            <person name="Senoo K."/>
        </authorList>
    </citation>
    <scope>NUCLEOTIDE SEQUENCE [LARGE SCALE GENOMIC DNA]</scope>
    <source>
        <strain evidence="3 4">Red421</strain>
    </source>
</reference>
<protein>
    <submittedName>
        <fullName evidence="3">DUF3488 domain-containing protein</fullName>
    </submittedName>
</protein>
<feature type="transmembrane region" description="Helical" evidence="1">
    <location>
        <begin position="125"/>
        <end position="145"/>
    </location>
</feature>
<keyword evidence="1" id="KW-0472">Membrane</keyword>
<dbReference type="PANTHER" id="PTHR42736">
    <property type="entry name" value="PROTEIN-GLUTAMINE GAMMA-GLUTAMYLTRANSFERASE"/>
    <property type="match status" value="1"/>
</dbReference>
<dbReference type="InterPro" id="IPR002931">
    <property type="entry name" value="Transglutaminase-like"/>
</dbReference>
<gene>
    <name evidence="3" type="ORF">JFN91_03870</name>
</gene>
<name>A0ABS0YAN5_9BACT</name>
<feature type="transmembrane region" description="Helical" evidence="1">
    <location>
        <begin position="165"/>
        <end position="184"/>
    </location>
</feature>
<evidence type="ECO:0000313" key="3">
    <source>
        <dbReference type="EMBL" id="MBJ6749340.1"/>
    </source>
</evidence>
<feature type="transmembrane region" description="Helical" evidence="1">
    <location>
        <begin position="524"/>
        <end position="545"/>
    </location>
</feature>
<evidence type="ECO:0000313" key="4">
    <source>
        <dbReference type="Proteomes" id="UP000614714"/>
    </source>
</evidence>
<dbReference type="SMART" id="SM00460">
    <property type="entry name" value="TGc"/>
    <property type="match status" value="1"/>
</dbReference>
<dbReference type="Pfam" id="PF11992">
    <property type="entry name" value="TgpA_N"/>
    <property type="match status" value="1"/>
</dbReference>
<dbReference type="Pfam" id="PF01841">
    <property type="entry name" value="Transglut_core"/>
    <property type="match status" value="1"/>
</dbReference>
<dbReference type="EMBL" id="JAEMHL010000002">
    <property type="protein sequence ID" value="MBJ6749340.1"/>
    <property type="molecule type" value="Genomic_DNA"/>
</dbReference>
<dbReference type="PANTHER" id="PTHR42736:SF1">
    <property type="entry name" value="PROTEIN-GLUTAMINE GAMMA-GLUTAMYLTRANSFERASE"/>
    <property type="match status" value="1"/>
</dbReference>
<dbReference type="RefSeq" id="WP_199387894.1">
    <property type="nucleotide sequence ID" value="NZ_JAEMHL010000002.1"/>
</dbReference>
<feature type="domain" description="Transglutaminase-like" evidence="2">
    <location>
        <begin position="397"/>
        <end position="468"/>
    </location>
</feature>
<feature type="transmembrane region" description="Helical" evidence="1">
    <location>
        <begin position="102"/>
        <end position="119"/>
    </location>
</feature>
<dbReference type="SUPFAM" id="SSF54001">
    <property type="entry name" value="Cysteine proteinases"/>
    <property type="match status" value="1"/>
</dbReference>
<accession>A0ABS0YAN5</accession>